<dbReference type="PANTHER" id="PTHR35004">
    <property type="entry name" value="TRANSPOSASE RV3428C-RELATED"/>
    <property type="match status" value="1"/>
</dbReference>
<dbReference type="KEGG" id="tam:Theam_0032"/>
<dbReference type="Proteomes" id="UP000006362">
    <property type="component" value="Chromosome"/>
</dbReference>
<dbReference type="Gene3D" id="3.30.420.10">
    <property type="entry name" value="Ribonuclease H-like superfamily/Ribonuclease H"/>
    <property type="match status" value="1"/>
</dbReference>
<dbReference type="PANTHER" id="PTHR35004:SF7">
    <property type="entry name" value="INTEGRASE PROTEIN"/>
    <property type="match status" value="1"/>
</dbReference>
<dbReference type="STRING" id="648996.Theam_0032"/>
<name>E8T2T1_THEA1</name>
<keyword evidence="5" id="KW-1185">Reference proteome</keyword>
<feature type="region of interest" description="Disordered" evidence="2">
    <location>
        <begin position="449"/>
        <end position="468"/>
    </location>
</feature>
<dbReference type="InterPro" id="IPR001584">
    <property type="entry name" value="Integrase_cat-core"/>
</dbReference>
<accession>E8T2T1</accession>
<evidence type="ECO:0000313" key="4">
    <source>
        <dbReference type="EMBL" id="ADU96006.1"/>
    </source>
</evidence>
<dbReference type="Pfam" id="PF13384">
    <property type="entry name" value="HTH_23"/>
    <property type="match status" value="1"/>
</dbReference>
<proteinExistence type="predicted"/>
<gene>
    <name evidence="4" type="ordered locus">Theam_0032</name>
</gene>
<evidence type="ECO:0000259" key="3">
    <source>
        <dbReference type="PROSITE" id="PS50994"/>
    </source>
</evidence>
<dbReference type="InterPro" id="IPR012337">
    <property type="entry name" value="RNaseH-like_sf"/>
</dbReference>
<keyword evidence="1" id="KW-0175">Coiled coil</keyword>
<organism evidence="4 5">
    <name type="scientific">Thermovibrio ammonificans (strain DSM 15698 / JCM 12110 / HB-1)</name>
    <dbReference type="NCBI Taxonomy" id="648996"/>
    <lineage>
        <taxon>Bacteria</taxon>
        <taxon>Pseudomonadati</taxon>
        <taxon>Aquificota</taxon>
        <taxon>Aquificia</taxon>
        <taxon>Desulfurobacteriales</taxon>
        <taxon>Desulfurobacteriaceae</taxon>
        <taxon>Thermovibrio</taxon>
    </lineage>
</organism>
<dbReference type="Gene3D" id="1.10.10.60">
    <property type="entry name" value="Homeodomain-like"/>
    <property type="match status" value="1"/>
</dbReference>
<dbReference type="PROSITE" id="PS50994">
    <property type="entry name" value="INTEGRASE"/>
    <property type="match status" value="1"/>
</dbReference>
<reference evidence="4" key="1">
    <citation type="submission" date="2011-01" db="EMBL/GenBank/DDBJ databases">
        <title>Complete sequence of chromosome of Thermovibrio ammonificans HB-1.</title>
        <authorList>
            <consortium name="US DOE Joint Genome Institute"/>
            <person name="Lucas S."/>
            <person name="Copeland A."/>
            <person name="Lapidus A."/>
            <person name="Cheng J.-F."/>
            <person name="Goodwin L."/>
            <person name="Pitluck S."/>
            <person name="Davenport K."/>
            <person name="Detter J.C."/>
            <person name="Han C."/>
            <person name="Tapia R."/>
            <person name="Land M."/>
            <person name="Hauser L."/>
            <person name="Kyrpides N."/>
            <person name="Ivanova N."/>
            <person name="Ovchinnikova G."/>
            <person name="Vetriani C."/>
            <person name="Woyke T."/>
        </authorList>
    </citation>
    <scope>NUCLEOTIDE SEQUENCE [LARGE SCALE GENOMIC DNA]</scope>
    <source>
        <strain evidence="4">HB-1</strain>
    </source>
</reference>
<dbReference type="RefSeq" id="WP_013536792.1">
    <property type="nucleotide sequence ID" value="NC_014926.1"/>
</dbReference>
<evidence type="ECO:0000313" key="5">
    <source>
        <dbReference type="Proteomes" id="UP000006362"/>
    </source>
</evidence>
<dbReference type="InterPro" id="IPR036397">
    <property type="entry name" value="RNaseH_sf"/>
</dbReference>
<feature type="domain" description="Integrase catalytic" evidence="3">
    <location>
        <begin position="146"/>
        <end position="317"/>
    </location>
</feature>
<protein>
    <submittedName>
        <fullName evidence="4">Integrase catalytic region protein</fullName>
    </submittedName>
</protein>
<dbReference type="SUPFAM" id="SSF53098">
    <property type="entry name" value="Ribonuclease H-like"/>
    <property type="match status" value="1"/>
</dbReference>
<feature type="coiled-coil region" evidence="1">
    <location>
        <begin position="395"/>
        <end position="429"/>
    </location>
</feature>
<dbReference type="eggNOG" id="COG2801">
    <property type="taxonomic scope" value="Bacteria"/>
</dbReference>
<sequence length="468" mass="54320">MKGEARKVKLLREEGYSYRQIAKILNLPLSTVYRLSKQSEKRGKKRGGKLTEYLRAIQENRELRDRLVELLLFTSEEKGTKRPLPYSKIWKEMELHLQAAGLSFGYHRFLQVLKAFIKAEFGGQAELEKLRRPKEAHRFRVSRGAVIREPELLEIDATGYTYRGVQYSMLFAYDAYTGFLFMPLVVENREKGATWYNRAFSSYDVALYLSELFARFGVPKAVRCDNEKILKSDLIKRGFEKLGIELKNTRPYNPNHKVIERAFRSLKEELRLHAALNKEADFIELLEGAVEAYNRSLHNFQHLCEPVIPHEVFTGYSKKLPELLVRNAFTLLEERTVRDNLIQIEGRIYRMVSPLGVKRKKVLVEISLSQAQEVSVYDASTGELVGIARLEGKPIEVSTVEVKEEKRQKAKLKRREKKLQQELSEIKREQSPIELEDLDSISLEEIPVQPTKEEQVSQNDGWLTLEDL</sequence>
<dbReference type="GO" id="GO:0003676">
    <property type="term" value="F:nucleic acid binding"/>
    <property type="evidence" value="ECO:0007669"/>
    <property type="project" value="InterPro"/>
</dbReference>
<dbReference type="HOGENOM" id="CLU_573389_0_0_0"/>
<dbReference type="EMBL" id="CP002444">
    <property type="protein sequence ID" value="ADU96006.1"/>
    <property type="molecule type" value="Genomic_DNA"/>
</dbReference>
<dbReference type="AlphaFoldDB" id="E8T2T1"/>
<evidence type="ECO:0000256" key="2">
    <source>
        <dbReference type="SAM" id="MobiDB-lite"/>
    </source>
</evidence>
<evidence type="ECO:0000256" key="1">
    <source>
        <dbReference type="SAM" id="Coils"/>
    </source>
</evidence>
<dbReference type="OrthoDB" id="10429at2"/>
<dbReference type="GO" id="GO:0015074">
    <property type="term" value="P:DNA integration"/>
    <property type="evidence" value="ECO:0007669"/>
    <property type="project" value="InterPro"/>
</dbReference>